<dbReference type="InterPro" id="IPR013791">
    <property type="entry name" value="RNA3'-term_phos_cycl_insert"/>
</dbReference>
<evidence type="ECO:0000313" key="7">
    <source>
        <dbReference type="EMBL" id="GKT27805.1"/>
    </source>
</evidence>
<dbReference type="PANTHER" id="PTHR11096:SF1">
    <property type="entry name" value="RNA 3'-TERMINAL PHOSPHATE CYCLASE-LIKE PROTEIN"/>
    <property type="match status" value="1"/>
</dbReference>
<dbReference type="EMBL" id="BQXS01000059">
    <property type="protein sequence ID" value="GKT27805.1"/>
    <property type="molecule type" value="Genomic_DNA"/>
</dbReference>
<feature type="domain" description="RNA 3'-terminal phosphate cyclase insert" evidence="6">
    <location>
        <begin position="184"/>
        <end position="291"/>
    </location>
</feature>
<sequence>MSRIIFDESSFAMKITLSLLSSKPIEINNIRVLEADMGLKEHEKSFLNLIKHITLGTKIEISTTEDNVIFTPGTIEGGDLDVFECSNSRSLSYYIEYLLLLLPFARENTVIGLSGVTDADEELSLDVIKDVTIPSLKYFGIGRSSTSRGAFDLQIPRRGMPPLGKGLAVLRVPSVNQLNVVDFTDPGLIHDIRGIVCTARCQTQFGRSAAFSAKGLFQQLLSDIDIATRHYGKDKSGDSPGFSMELHATSTSQAMLSSSACACSIEGRHITHYTPESLGKKCAERLFREISEGGVVDSSHQVIMMVLMTLAPEKMSRIRIGRITPRSIRVLRLLKEFFGVSFNLQTADERWVQKCIREKKEVTKREKRSKHGEQESIICVCQGIGYKNVARQVK</sequence>
<comment type="subcellular location">
    <subcellularLocation>
        <location evidence="1">Nucleus</location>
        <location evidence="1">Nucleolus</location>
    </subcellularLocation>
</comment>
<accession>A0ABQ5K5K2</accession>
<dbReference type="InterPro" id="IPR000228">
    <property type="entry name" value="RNA3'_term_phos_cyc"/>
</dbReference>
<dbReference type="NCBIfam" id="TIGR03400">
    <property type="entry name" value="18S_RNA_Rcl1p"/>
    <property type="match status" value="1"/>
</dbReference>
<dbReference type="Gene3D" id="3.65.10.20">
    <property type="entry name" value="RNA 3'-terminal phosphate cyclase domain"/>
    <property type="match status" value="1"/>
</dbReference>
<dbReference type="InterPro" id="IPR016443">
    <property type="entry name" value="RNA3'_term_phos_cyc_type_2"/>
</dbReference>
<dbReference type="PANTHER" id="PTHR11096">
    <property type="entry name" value="RNA 3' TERMINAL PHOSPHATE CYCLASE"/>
    <property type="match status" value="1"/>
</dbReference>
<keyword evidence="4" id="KW-0539">Nucleus</keyword>
<evidence type="ECO:0000256" key="2">
    <source>
        <dbReference type="ARBA" id="ARBA00007089"/>
    </source>
</evidence>
<comment type="similarity">
    <text evidence="2">Belongs to the RNA 3'-terminal cyclase family. Type 2 subfamily.</text>
</comment>
<dbReference type="InterPro" id="IPR036553">
    <property type="entry name" value="RPTC_insert"/>
</dbReference>
<dbReference type="InterPro" id="IPR013792">
    <property type="entry name" value="RNA3'P_cycl/enolpyr_Trfase_a/b"/>
</dbReference>
<evidence type="ECO:0000259" key="6">
    <source>
        <dbReference type="Pfam" id="PF05189"/>
    </source>
</evidence>
<comment type="caution">
    <text evidence="7">The sequence shown here is derived from an EMBL/GenBank/DDBJ whole genome shotgun (WGS) entry which is preliminary data.</text>
</comment>
<evidence type="ECO:0000256" key="3">
    <source>
        <dbReference type="ARBA" id="ARBA00022517"/>
    </source>
</evidence>
<gene>
    <name evidence="7" type="ORF">ADUPG1_000195</name>
</gene>
<proteinExistence type="inferred from homology"/>
<dbReference type="InterPro" id="IPR023797">
    <property type="entry name" value="RNA3'_phos_cyclase_dom"/>
</dbReference>
<evidence type="ECO:0000256" key="4">
    <source>
        <dbReference type="ARBA" id="ARBA00023242"/>
    </source>
</evidence>
<dbReference type="Proteomes" id="UP001057375">
    <property type="component" value="Unassembled WGS sequence"/>
</dbReference>
<dbReference type="Pfam" id="PF05189">
    <property type="entry name" value="RTC_insert"/>
    <property type="match status" value="1"/>
</dbReference>
<feature type="domain" description="RNA 3'-terminal phosphate cyclase" evidence="5">
    <location>
        <begin position="13"/>
        <end position="343"/>
    </location>
</feature>
<dbReference type="Gene3D" id="3.30.360.20">
    <property type="entry name" value="RNA 3'-terminal phosphate cyclase, insert domain"/>
    <property type="match status" value="1"/>
</dbReference>
<organism evidence="7 8">
    <name type="scientific">Aduncisulcus paluster</name>
    <dbReference type="NCBI Taxonomy" id="2918883"/>
    <lineage>
        <taxon>Eukaryota</taxon>
        <taxon>Metamonada</taxon>
        <taxon>Carpediemonas-like organisms</taxon>
        <taxon>Aduncisulcus</taxon>
    </lineage>
</organism>
<evidence type="ECO:0000313" key="8">
    <source>
        <dbReference type="Proteomes" id="UP001057375"/>
    </source>
</evidence>
<evidence type="ECO:0000259" key="5">
    <source>
        <dbReference type="Pfam" id="PF01137"/>
    </source>
</evidence>
<keyword evidence="8" id="KW-1185">Reference proteome</keyword>
<protein>
    <submittedName>
        <fullName evidence="7">Multi-domain containing protein</fullName>
    </submittedName>
</protein>
<dbReference type="InterPro" id="IPR037136">
    <property type="entry name" value="RNA3'_phos_cyclase_dom_sf"/>
</dbReference>
<dbReference type="SUPFAM" id="SSF55205">
    <property type="entry name" value="EPT/RTPC-like"/>
    <property type="match status" value="1"/>
</dbReference>
<dbReference type="Pfam" id="PF01137">
    <property type="entry name" value="RTC"/>
    <property type="match status" value="1"/>
</dbReference>
<keyword evidence="3" id="KW-0690">Ribosome biogenesis</keyword>
<reference evidence="7" key="1">
    <citation type="submission" date="2022-03" db="EMBL/GenBank/DDBJ databases">
        <title>Draft genome sequence of Aduncisulcus paluster, a free-living microaerophilic Fornicata.</title>
        <authorList>
            <person name="Yuyama I."/>
            <person name="Kume K."/>
            <person name="Tamura T."/>
            <person name="Inagaki Y."/>
            <person name="Hashimoto T."/>
        </authorList>
    </citation>
    <scope>NUCLEOTIDE SEQUENCE</scope>
    <source>
        <strain evidence="7">NY0171</strain>
    </source>
</reference>
<name>A0ABQ5K5K2_9EUKA</name>
<evidence type="ECO:0000256" key="1">
    <source>
        <dbReference type="ARBA" id="ARBA00004604"/>
    </source>
</evidence>